<dbReference type="EMBL" id="UOEG01000263">
    <property type="protein sequence ID" value="VAW03602.1"/>
    <property type="molecule type" value="Genomic_DNA"/>
</dbReference>
<evidence type="ECO:0000313" key="1">
    <source>
        <dbReference type="EMBL" id="VAW03602.1"/>
    </source>
</evidence>
<reference evidence="1" key="1">
    <citation type="submission" date="2018-06" db="EMBL/GenBank/DDBJ databases">
        <authorList>
            <person name="Zhirakovskaya E."/>
        </authorList>
    </citation>
    <scope>NUCLEOTIDE SEQUENCE</scope>
</reference>
<gene>
    <name evidence="1" type="ORF">MNBD_ALPHA07-1304</name>
</gene>
<name>A0A3B0SMW4_9ZZZZ</name>
<accession>A0A3B0SMW4</accession>
<protein>
    <submittedName>
        <fullName evidence="1">Uncharacterized protein</fullName>
    </submittedName>
</protein>
<sequence length="82" mass="9207">MAFNKSETGNWAVLWHCEPPFEVLNRMLFVRVHLDTTGSDDRVMEIVPKSHQQGIIAASEAAKFASESQTEICENQIKTSTV</sequence>
<proteinExistence type="predicted"/>
<organism evidence="1">
    <name type="scientific">hydrothermal vent metagenome</name>
    <dbReference type="NCBI Taxonomy" id="652676"/>
    <lineage>
        <taxon>unclassified sequences</taxon>
        <taxon>metagenomes</taxon>
        <taxon>ecological metagenomes</taxon>
    </lineage>
</organism>
<dbReference type="AlphaFoldDB" id="A0A3B0SMW4"/>